<accession>A0A239CWE2</accession>
<feature type="region of interest" description="Disordered" evidence="2">
    <location>
        <begin position="182"/>
        <end position="204"/>
    </location>
</feature>
<dbReference type="InterPro" id="IPR035930">
    <property type="entry name" value="FomD-like_sf"/>
</dbReference>
<evidence type="ECO:0000256" key="2">
    <source>
        <dbReference type="SAM" id="MobiDB-lite"/>
    </source>
</evidence>
<evidence type="ECO:0000313" key="4">
    <source>
        <dbReference type="EMBL" id="SNS24576.1"/>
    </source>
</evidence>
<name>A0A239CWE2_9ACTN</name>
<evidence type="ECO:0000259" key="3">
    <source>
        <dbReference type="Pfam" id="PF04167"/>
    </source>
</evidence>
<keyword evidence="1" id="KW-0378">Hydrolase</keyword>
<dbReference type="PANTHER" id="PTHR39159">
    <property type="match status" value="1"/>
</dbReference>
<feature type="domain" description="DUF402" evidence="3">
    <location>
        <begin position="64"/>
        <end position="176"/>
    </location>
</feature>
<sequence>MRFEVGQTVVRRYRRGPWRTWAQPMRVLRDDDAGLLLWAPEGGEFARLIDVDGKTTHDISPDRMRDPKLKLHTWRGNNVLILMPPGAGYSVWWFFQGGVFTGWYVNLEKPYERQADGVETTDLVLDIVATPDRRWEWKDTDEFAEFIGHPLYFDSAGAAEIQAEADRLTKLIDSGAFPFDDTHTGFRPDPGWPLPRFEPGALDR</sequence>
<protein>
    <recommendedName>
        <fullName evidence="3">DUF402 domain-containing protein</fullName>
    </recommendedName>
</protein>
<dbReference type="PANTHER" id="PTHR39159:SF1">
    <property type="entry name" value="UPF0374 PROTEIN YGAC"/>
    <property type="match status" value="1"/>
</dbReference>
<dbReference type="Gene3D" id="2.40.380.10">
    <property type="entry name" value="FomD-like"/>
    <property type="match status" value="1"/>
</dbReference>
<dbReference type="InterPro" id="IPR007295">
    <property type="entry name" value="DUF402"/>
</dbReference>
<dbReference type="EMBL" id="FZNR01000012">
    <property type="protein sequence ID" value="SNS24576.1"/>
    <property type="molecule type" value="Genomic_DNA"/>
</dbReference>
<proteinExistence type="predicted"/>
<gene>
    <name evidence="4" type="ORF">SAMN06264365_112138</name>
</gene>
<dbReference type="Proteomes" id="UP000198415">
    <property type="component" value="Unassembled WGS sequence"/>
</dbReference>
<evidence type="ECO:0000256" key="1">
    <source>
        <dbReference type="ARBA" id="ARBA00022801"/>
    </source>
</evidence>
<dbReference type="SUPFAM" id="SSF159234">
    <property type="entry name" value="FomD-like"/>
    <property type="match status" value="1"/>
</dbReference>
<organism evidence="4 5">
    <name type="scientific">Actinoplanes regularis</name>
    <dbReference type="NCBI Taxonomy" id="52697"/>
    <lineage>
        <taxon>Bacteria</taxon>
        <taxon>Bacillati</taxon>
        <taxon>Actinomycetota</taxon>
        <taxon>Actinomycetes</taxon>
        <taxon>Micromonosporales</taxon>
        <taxon>Micromonosporaceae</taxon>
        <taxon>Actinoplanes</taxon>
    </lineage>
</organism>
<dbReference type="OrthoDB" id="3815685at2"/>
<dbReference type="InterPro" id="IPR050212">
    <property type="entry name" value="Ntdp-like"/>
</dbReference>
<dbReference type="Pfam" id="PF04167">
    <property type="entry name" value="DUF402"/>
    <property type="match status" value="1"/>
</dbReference>
<dbReference type="GO" id="GO:0016787">
    <property type="term" value="F:hydrolase activity"/>
    <property type="evidence" value="ECO:0007669"/>
    <property type="project" value="UniProtKB-KW"/>
</dbReference>
<reference evidence="4 5" key="1">
    <citation type="submission" date="2017-06" db="EMBL/GenBank/DDBJ databases">
        <authorList>
            <person name="Kim H.J."/>
            <person name="Triplett B.A."/>
        </authorList>
    </citation>
    <scope>NUCLEOTIDE SEQUENCE [LARGE SCALE GENOMIC DNA]</scope>
    <source>
        <strain evidence="4 5">DSM 43151</strain>
    </source>
</reference>
<dbReference type="AlphaFoldDB" id="A0A239CWE2"/>
<keyword evidence="5" id="KW-1185">Reference proteome</keyword>
<evidence type="ECO:0000313" key="5">
    <source>
        <dbReference type="Proteomes" id="UP000198415"/>
    </source>
</evidence>
<dbReference type="RefSeq" id="WP_089296221.1">
    <property type="nucleotide sequence ID" value="NZ_BOMU01000064.1"/>
</dbReference>